<proteinExistence type="inferred from homology"/>
<protein>
    <recommendedName>
        <fullName evidence="2">YCII-related domain-containing protein</fullName>
    </recommendedName>
</protein>
<reference evidence="3 4" key="1">
    <citation type="submission" date="2019-05" db="EMBL/GenBank/DDBJ databases">
        <authorList>
            <person name="Lee S.D."/>
        </authorList>
    </citation>
    <scope>NUCLEOTIDE SEQUENCE [LARGE SCALE GENOMIC DNA]</scope>
    <source>
        <strain evidence="3 4">C5-26</strain>
    </source>
</reference>
<accession>A0A563E686</accession>
<dbReference type="InterPro" id="IPR011008">
    <property type="entry name" value="Dimeric_a/b-barrel"/>
</dbReference>
<dbReference type="Gene3D" id="3.30.70.1060">
    <property type="entry name" value="Dimeric alpha+beta barrel"/>
    <property type="match status" value="1"/>
</dbReference>
<evidence type="ECO:0000259" key="2">
    <source>
        <dbReference type="Pfam" id="PF03795"/>
    </source>
</evidence>
<feature type="domain" description="YCII-related" evidence="2">
    <location>
        <begin position="56"/>
        <end position="93"/>
    </location>
</feature>
<evidence type="ECO:0000313" key="3">
    <source>
        <dbReference type="EMBL" id="TWP37732.1"/>
    </source>
</evidence>
<reference evidence="3 4" key="2">
    <citation type="submission" date="2019-08" db="EMBL/GenBank/DDBJ databases">
        <title>Jejuicoccus antrihumi gen. nov., sp. nov., a new member of the family Dermacoccaceae isolated from a cave.</title>
        <authorList>
            <person name="Schumann P."/>
            <person name="Kim I.S."/>
        </authorList>
    </citation>
    <scope>NUCLEOTIDE SEQUENCE [LARGE SCALE GENOMIC DNA]</scope>
    <source>
        <strain evidence="3 4">C5-26</strain>
    </source>
</reference>
<evidence type="ECO:0000313" key="4">
    <source>
        <dbReference type="Proteomes" id="UP000320244"/>
    </source>
</evidence>
<dbReference type="EMBL" id="VCQV01000005">
    <property type="protein sequence ID" value="TWP37732.1"/>
    <property type="molecule type" value="Genomic_DNA"/>
</dbReference>
<dbReference type="Proteomes" id="UP000320244">
    <property type="component" value="Unassembled WGS sequence"/>
</dbReference>
<dbReference type="OrthoDB" id="3212458at2"/>
<dbReference type="Pfam" id="PF03795">
    <property type="entry name" value="YCII"/>
    <property type="match status" value="1"/>
</dbReference>
<name>A0A563E686_9MICO</name>
<comment type="similarity">
    <text evidence="1">Belongs to the YciI family.</text>
</comment>
<dbReference type="InterPro" id="IPR005545">
    <property type="entry name" value="YCII"/>
</dbReference>
<comment type="caution">
    <text evidence="3">The sequence shown here is derived from an EMBL/GenBank/DDBJ whole genome shotgun (WGS) entry which is preliminary data.</text>
</comment>
<gene>
    <name evidence="3" type="ORF">FGL98_05690</name>
</gene>
<evidence type="ECO:0000256" key="1">
    <source>
        <dbReference type="ARBA" id="ARBA00007689"/>
    </source>
</evidence>
<organism evidence="3 4">
    <name type="scientific">Leekyejoonella antrihumi</name>
    <dbReference type="NCBI Taxonomy" id="1660198"/>
    <lineage>
        <taxon>Bacteria</taxon>
        <taxon>Bacillati</taxon>
        <taxon>Actinomycetota</taxon>
        <taxon>Actinomycetes</taxon>
        <taxon>Micrococcales</taxon>
        <taxon>Dermacoccaceae</taxon>
        <taxon>Leekyejoonella</taxon>
    </lineage>
</organism>
<dbReference type="PANTHER" id="PTHR35174">
    <property type="entry name" value="BLL7171 PROTEIN-RELATED"/>
    <property type="match status" value="1"/>
</dbReference>
<dbReference type="PANTHER" id="PTHR35174:SF3">
    <property type="entry name" value="BLL7171 PROTEIN"/>
    <property type="match status" value="1"/>
</dbReference>
<sequence length="106" mass="11527">MFVCWDQTGEGEIRETRATDADDPINGWIEEAGPRRLHGWQLQPPSLARTVRNVDGTVTVTDGPFAETKEQIGGYDMLECADLDEAIGIAARHGAPVLDLRPIPAG</sequence>
<keyword evidence="4" id="KW-1185">Reference proteome</keyword>
<dbReference type="SUPFAM" id="SSF54909">
    <property type="entry name" value="Dimeric alpha+beta barrel"/>
    <property type="match status" value="1"/>
</dbReference>
<dbReference type="AlphaFoldDB" id="A0A563E686"/>